<feature type="transmembrane region" description="Helical" evidence="8">
    <location>
        <begin position="155"/>
        <end position="180"/>
    </location>
</feature>
<comment type="similarity">
    <text evidence="2 8">Belongs to the Casparian strip membrane proteins (CASP) family.</text>
</comment>
<keyword evidence="11" id="KW-1185">Reference proteome</keyword>
<evidence type="ECO:0000256" key="8">
    <source>
        <dbReference type="RuleBase" id="RU361233"/>
    </source>
</evidence>
<gene>
    <name evidence="10" type="ORF">Syun_022641</name>
</gene>
<dbReference type="PANTHER" id="PTHR33573:SF17">
    <property type="entry name" value="CASP-LIKE PROTEIN 4D1"/>
    <property type="match status" value="1"/>
</dbReference>
<dbReference type="EMBL" id="JBBNAF010000010">
    <property type="protein sequence ID" value="KAK9106630.1"/>
    <property type="molecule type" value="Genomic_DNA"/>
</dbReference>
<dbReference type="InterPro" id="IPR006702">
    <property type="entry name" value="CASP_dom"/>
</dbReference>
<keyword evidence="4 8" id="KW-1003">Cell membrane</keyword>
<feature type="transmembrane region" description="Helical" evidence="8">
    <location>
        <begin position="103"/>
        <end position="120"/>
    </location>
</feature>
<evidence type="ECO:0000256" key="4">
    <source>
        <dbReference type="ARBA" id="ARBA00022475"/>
    </source>
</evidence>
<dbReference type="AlphaFoldDB" id="A0AAP0F7C8"/>
<name>A0AAP0F7C8_9MAGN</name>
<evidence type="ECO:0000256" key="5">
    <source>
        <dbReference type="ARBA" id="ARBA00022692"/>
    </source>
</evidence>
<keyword evidence="7 8" id="KW-0472">Membrane</keyword>
<accession>A0AAP0F7C8</accession>
<comment type="subunit">
    <text evidence="3 8">Homodimer and heterodimers.</text>
</comment>
<sequence length="196" mass="20977">MASIITSSPSKALPITNLVFRILSVGFLLVSAIVLGGNSLKISLNSILITASAKTIHAYKFGVVLSAFGILYGFLQLPFSIYQLCTAKHLIGFLHFTVYADKVMSYVLITGAAAVYGLTIDTKKFIDSLDDVFVQSGSSDLNDIRSKYDTFSKRANAGATLLLIGFLCVTISSILSSLYLAKKKFATTTPAVPSTV</sequence>
<dbReference type="Pfam" id="PF04535">
    <property type="entry name" value="CASP_dom"/>
    <property type="match status" value="1"/>
</dbReference>
<evidence type="ECO:0000313" key="10">
    <source>
        <dbReference type="EMBL" id="KAK9106630.1"/>
    </source>
</evidence>
<comment type="caution">
    <text evidence="10">The sequence shown here is derived from an EMBL/GenBank/DDBJ whole genome shotgun (WGS) entry which is preliminary data.</text>
</comment>
<evidence type="ECO:0000256" key="1">
    <source>
        <dbReference type="ARBA" id="ARBA00004651"/>
    </source>
</evidence>
<dbReference type="Proteomes" id="UP001420932">
    <property type="component" value="Unassembled WGS sequence"/>
</dbReference>
<feature type="domain" description="Casparian strip membrane protein" evidence="9">
    <location>
        <begin position="12"/>
        <end position="167"/>
    </location>
</feature>
<protein>
    <recommendedName>
        <fullName evidence="8">CASP-like protein</fullName>
    </recommendedName>
</protein>
<reference evidence="10 11" key="1">
    <citation type="submission" date="2024-01" db="EMBL/GenBank/DDBJ databases">
        <title>Genome assemblies of Stephania.</title>
        <authorList>
            <person name="Yang L."/>
        </authorList>
    </citation>
    <scope>NUCLEOTIDE SEQUENCE [LARGE SCALE GENOMIC DNA]</scope>
    <source>
        <strain evidence="10">YNDBR</strain>
        <tissue evidence="10">Leaf</tissue>
    </source>
</reference>
<proteinExistence type="inferred from homology"/>
<keyword evidence="5 8" id="KW-0812">Transmembrane</keyword>
<feature type="transmembrane region" description="Helical" evidence="8">
    <location>
        <begin position="61"/>
        <end position="83"/>
    </location>
</feature>
<comment type="subcellular location">
    <subcellularLocation>
        <location evidence="1 8">Cell membrane</location>
        <topology evidence="1 8">Multi-pass membrane protein</topology>
    </subcellularLocation>
</comment>
<evidence type="ECO:0000256" key="2">
    <source>
        <dbReference type="ARBA" id="ARBA00007651"/>
    </source>
</evidence>
<dbReference type="PANTHER" id="PTHR33573">
    <property type="entry name" value="CASP-LIKE PROTEIN 4A4"/>
    <property type="match status" value="1"/>
</dbReference>
<evidence type="ECO:0000256" key="6">
    <source>
        <dbReference type="ARBA" id="ARBA00022989"/>
    </source>
</evidence>
<evidence type="ECO:0000313" key="11">
    <source>
        <dbReference type="Proteomes" id="UP001420932"/>
    </source>
</evidence>
<evidence type="ECO:0000259" key="9">
    <source>
        <dbReference type="Pfam" id="PF04535"/>
    </source>
</evidence>
<evidence type="ECO:0000256" key="3">
    <source>
        <dbReference type="ARBA" id="ARBA00011489"/>
    </source>
</evidence>
<keyword evidence="6 8" id="KW-1133">Transmembrane helix</keyword>
<organism evidence="10 11">
    <name type="scientific">Stephania yunnanensis</name>
    <dbReference type="NCBI Taxonomy" id="152371"/>
    <lineage>
        <taxon>Eukaryota</taxon>
        <taxon>Viridiplantae</taxon>
        <taxon>Streptophyta</taxon>
        <taxon>Embryophyta</taxon>
        <taxon>Tracheophyta</taxon>
        <taxon>Spermatophyta</taxon>
        <taxon>Magnoliopsida</taxon>
        <taxon>Ranunculales</taxon>
        <taxon>Menispermaceae</taxon>
        <taxon>Menispermoideae</taxon>
        <taxon>Cissampelideae</taxon>
        <taxon>Stephania</taxon>
    </lineage>
</organism>
<evidence type="ECO:0000256" key="7">
    <source>
        <dbReference type="ARBA" id="ARBA00023136"/>
    </source>
</evidence>
<feature type="transmembrane region" description="Helical" evidence="8">
    <location>
        <begin position="18"/>
        <end position="40"/>
    </location>
</feature>
<dbReference type="GO" id="GO:0005886">
    <property type="term" value="C:plasma membrane"/>
    <property type="evidence" value="ECO:0007669"/>
    <property type="project" value="UniProtKB-SubCell"/>
</dbReference>